<dbReference type="AlphaFoldDB" id="A0A2H0UNJ3"/>
<dbReference type="Pfam" id="PF20329">
    <property type="entry name" value="DUF6624"/>
    <property type="match status" value="1"/>
</dbReference>
<sequence length="174" mass="20216">MNKKITHQINGLAKRDQAMRKKATDTGIWDFDIDRQNTIALKKIIKQFGWPTIRMVGKKASFNAWLLAQHADHALRFQKKVLRLLRDIYEKEKDIDPMNIAFLTDRILVAEGKKQIFGTQFYVTKSGWKPRPIKNMKELNDLRKQYGLRSYQEDVGAAKKLQATPAKRTSADNQ</sequence>
<gene>
    <name evidence="1" type="ORF">COU10_01640</name>
</gene>
<accession>A0A2H0UNJ3</accession>
<comment type="caution">
    <text evidence="1">The sequence shown here is derived from an EMBL/GenBank/DDBJ whole genome shotgun (WGS) entry which is preliminary data.</text>
</comment>
<evidence type="ECO:0000313" key="1">
    <source>
        <dbReference type="EMBL" id="PIR87992.1"/>
    </source>
</evidence>
<dbReference type="EMBL" id="PFBC01000027">
    <property type="protein sequence ID" value="PIR87992.1"/>
    <property type="molecule type" value="Genomic_DNA"/>
</dbReference>
<name>A0A2H0UNJ3_9BACT</name>
<organism evidence="1 2">
    <name type="scientific">Candidatus Harrisonbacteria bacterium CG10_big_fil_rev_8_21_14_0_10_45_28</name>
    <dbReference type="NCBI Taxonomy" id="1974586"/>
    <lineage>
        <taxon>Bacteria</taxon>
        <taxon>Candidatus Harrisoniibacteriota</taxon>
    </lineage>
</organism>
<proteinExistence type="predicted"/>
<dbReference type="Proteomes" id="UP000230903">
    <property type="component" value="Unassembled WGS sequence"/>
</dbReference>
<evidence type="ECO:0000313" key="2">
    <source>
        <dbReference type="Proteomes" id="UP000230903"/>
    </source>
</evidence>
<dbReference type="InterPro" id="IPR046732">
    <property type="entry name" value="DUF6624"/>
</dbReference>
<protein>
    <submittedName>
        <fullName evidence="1">Uncharacterized protein</fullName>
    </submittedName>
</protein>
<reference evidence="2" key="1">
    <citation type="submission" date="2017-09" db="EMBL/GenBank/DDBJ databases">
        <title>Depth-based differentiation of microbial function through sediment-hosted aquifers and enrichment of novel symbionts in the deep terrestrial subsurface.</title>
        <authorList>
            <person name="Probst A.J."/>
            <person name="Ladd B."/>
            <person name="Jarett J.K."/>
            <person name="Geller-Mcgrath D.E."/>
            <person name="Sieber C.M.K."/>
            <person name="Emerson J.B."/>
            <person name="Anantharaman K."/>
            <person name="Thomas B.C."/>
            <person name="Malmstrom R."/>
            <person name="Stieglmeier M."/>
            <person name="Klingl A."/>
            <person name="Woyke T."/>
            <person name="Ryan C.M."/>
            <person name="Banfield J.F."/>
        </authorList>
    </citation>
    <scope>NUCLEOTIDE SEQUENCE [LARGE SCALE GENOMIC DNA]</scope>
</reference>